<dbReference type="EMBL" id="NJGD01000019">
    <property type="protein sequence ID" value="PJR11541.1"/>
    <property type="molecule type" value="Genomic_DNA"/>
</dbReference>
<evidence type="ECO:0000313" key="4">
    <source>
        <dbReference type="Proteomes" id="UP000231987"/>
    </source>
</evidence>
<dbReference type="Pfam" id="PF09250">
    <property type="entry name" value="Prim-Pol"/>
    <property type="match status" value="1"/>
</dbReference>
<gene>
    <name evidence="3" type="ORF">CEJ86_27665</name>
</gene>
<organism evidence="3 4">
    <name type="scientific">Rhizobium meliloti</name>
    <name type="common">Ensifer meliloti</name>
    <name type="synonym">Sinorhizobium meliloti</name>
    <dbReference type="NCBI Taxonomy" id="382"/>
    <lineage>
        <taxon>Bacteria</taxon>
        <taxon>Pseudomonadati</taxon>
        <taxon>Pseudomonadota</taxon>
        <taxon>Alphaproteobacteria</taxon>
        <taxon>Hyphomicrobiales</taxon>
        <taxon>Rhizobiaceae</taxon>
        <taxon>Sinorhizobium/Ensifer group</taxon>
        <taxon>Sinorhizobium</taxon>
    </lineage>
</organism>
<name>A0A2J0YVG1_RHIML</name>
<evidence type="ECO:0000256" key="1">
    <source>
        <dbReference type="SAM" id="MobiDB-lite"/>
    </source>
</evidence>
<dbReference type="SMART" id="SM00943">
    <property type="entry name" value="Prim-Pol"/>
    <property type="match status" value="1"/>
</dbReference>
<feature type="compositionally biased region" description="Polar residues" evidence="1">
    <location>
        <begin position="30"/>
        <end position="44"/>
    </location>
</feature>
<comment type="caution">
    <text evidence="3">The sequence shown here is derived from an EMBL/GenBank/DDBJ whole genome shotgun (WGS) entry which is preliminary data.</text>
</comment>
<dbReference type="AlphaFoldDB" id="A0A2J0YVG1"/>
<dbReference type="InterPro" id="IPR014819">
    <property type="entry name" value="PriCT_2"/>
</dbReference>
<dbReference type="InterPro" id="IPR015330">
    <property type="entry name" value="DNA_primase/pol_bifunc_N"/>
</dbReference>
<dbReference type="Pfam" id="PF08707">
    <property type="entry name" value="PriCT_2"/>
    <property type="match status" value="1"/>
</dbReference>
<feature type="region of interest" description="Disordered" evidence="1">
    <location>
        <begin position="1"/>
        <end position="44"/>
    </location>
</feature>
<dbReference type="Gene3D" id="3.40.50.300">
    <property type="entry name" value="P-loop containing nucleotide triphosphate hydrolases"/>
    <property type="match status" value="1"/>
</dbReference>
<dbReference type="SUPFAM" id="SSF52540">
    <property type="entry name" value="P-loop containing nucleoside triphosphate hydrolases"/>
    <property type="match status" value="1"/>
</dbReference>
<evidence type="ECO:0000259" key="2">
    <source>
        <dbReference type="SMART" id="SM00943"/>
    </source>
</evidence>
<dbReference type="InterPro" id="IPR027417">
    <property type="entry name" value="P-loop_NTPase"/>
</dbReference>
<dbReference type="Proteomes" id="UP000231987">
    <property type="component" value="Unassembled WGS sequence"/>
</dbReference>
<accession>A0A2J0YVG1</accession>
<protein>
    <submittedName>
        <fullName evidence="3">ATPase</fullName>
    </submittedName>
</protein>
<dbReference type="GO" id="GO:0016817">
    <property type="term" value="F:hydrolase activity, acting on acid anhydrides"/>
    <property type="evidence" value="ECO:0007669"/>
    <property type="project" value="InterPro"/>
</dbReference>
<feature type="domain" description="DNA primase/polymerase bifunctional N-terminal" evidence="2">
    <location>
        <begin position="53"/>
        <end position="228"/>
    </location>
</feature>
<dbReference type="CDD" id="cd04859">
    <property type="entry name" value="Prim_Pol"/>
    <property type="match status" value="1"/>
</dbReference>
<proteinExistence type="predicted"/>
<dbReference type="SUPFAM" id="SSF56747">
    <property type="entry name" value="Prim-pol domain"/>
    <property type="match status" value="1"/>
</dbReference>
<reference evidence="3 4" key="1">
    <citation type="submission" date="2017-06" db="EMBL/GenBank/DDBJ databases">
        <title>Ensifer strains isolated from leguminous trees and herbs display diverse denitrification phenotypes with some acting as strong N2O sinks.</title>
        <authorList>
            <person name="Woliy K."/>
            <person name="Mania D."/>
            <person name="Bakken L.R."/>
            <person name="Frostegard A."/>
        </authorList>
    </citation>
    <scope>NUCLEOTIDE SEQUENCE [LARGE SCALE GENOMIC DNA]</scope>
    <source>
        <strain evidence="3 4">AC50a</strain>
    </source>
</reference>
<evidence type="ECO:0000313" key="3">
    <source>
        <dbReference type="EMBL" id="PJR11541.1"/>
    </source>
</evidence>
<dbReference type="Pfam" id="PF13481">
    <property type="entry name" value="AAA_25"/>
    <property type="match status" value="1"/>
</dbReference>
<sequence length="778" mass="82881">MWADSTARRFSRQSQKRSLPQQHQHLEASLPTSTAAAQPNSETPSIGDNLAVALEYIAAGIPVFPCRVSGELDPHTGRVYGPKSPLTSNGLYGASTNEKIVRQWWRRNPDALVGIPTGEKTGFFALDVDVKEGKHGDVSLAALEAEHAPLPPTVVVQTATGGTHFLFKHVDGLTTSTGSLPADIDIRAQGGYVIAAGSTLADGTFYEFLGGHTRSGFMAEVAEAPKWLVDIVRSPRRPLRHDYTPANDNAPAGAAEVEELLSFISPDIGYQDWVNVLMAVHGALGGDGFAIADAWSARGAKYRKGDVAARWKGFTAGKGVTLSTVAQLARDGGADLSAIATKHRGRQHDVTQQMDPEKVEAFVAKELAKKTPVAANDNDPVPAEPRALSIFEWTVDRFKGEAPAVQYLVDGVIPLGVPGMVSAAGDTGKSFALLELHRRVAFGSGGPFATPIFGGQVVGDGTSVMITSEDDANEVHRRIDALDTKGNRYSPAGKRMIVVPLPSAGGARAFWKEDKKHGLIETDDFKRICDELASITDLRLITFDPLASFAHLPLNEDPAAGQFVCTSLSRLATETGATTIVSHHMRKTQKPIESLGDAREAIRGSTALVDGLRLAYAMWPADEARAKRTCKSLGIQYQPNRIVLGGVVKANGAARRIMSTYARSDSGLLVDKTAGLGTSAPAQDDLRTALVVAVEAAANAGSPFTKTGASGLFEMRERLPEELRRIAKGRLDALATEALERGEIVRAAARGEKTAKWLDVPGGIFAIGLGNFTTGTPR</sequence>